<evidence type="ECO:0008006" key="4">
    <source>
        <dbReference type="Google" id="ProtNLM"/>
    </source>
</evidence>
<protein>
    <recommendedName>
        <fullName evidence="4">DUF3784 domain-containing protein</fullName>
    </recommendedName>
</protein>
<evidence type="ECO:0000313" key="3">
    <source>
        <dbReference type="Proteomes" id="UP000245938"/>
    </source>
</evidence>
<keyword evidence="1" id="KW-1133">Transmembrane helix</keyword>
<keyword evidence="1" id="KW-0472">Membrane</keyword>
<gene>
    <name evidence="2" type="ORF">DEX24_10075</name>
</gene>
<feature type="transmembrane region" description="Helical" evidence="1">
    <location>
        <begin position="6"/>
        <end position="24"/>
    </location>
</feature>
<name>A0A2U3AKN0_9BACL</name>
<keyword evidence="3" id="KW-1185">Reference proteome</keyword>
<feature type="transmembrane region" description="Helical" evidence="1">
    <location>
        <begin position="74"/>
        <end position="94"/>
    </location>
</feature>
<reference evidence="2 3" key="1">
    <citation type="submission" date="2018-05" db="EMBL/GenBank/DDBJ databases">
        <title>Kurthia sibirica genome sequence.</title>
        <authorList>
            <person name="Maclea K.S."/>
            <person name="Goen A.E."/>
        </authorList>
    </citation>
    <scope>NUCLEOTIDE SEQUENCE [LARGE SCALE GENOMIC DNA]</scope>
    <source>
        <strain evidence="2 3">ATCC 49154</strain>
    </source>
</reference>
<sequence>MMWKDFLPTTVVALCLIVLGFYILKTKNLHVLIGYNADFIKGDRRKIANKSTLFIFSAALLTLALPLLESVAIMAVFIVLAVIFGLLLGLMWYLKKQQ</sequence>
<dbReference type="RefSeq" id="WP_109306307.1">
    <property type="nucleotide sequence ID" value="NZ_BJUF01000019.1"/>
</dbReference>
<evidence type="ECO:0000313" key="2">
    <source>
        <dbReference type="EMBL" id="PWI25081.1"/>
    </source>
</evidence>
<dbReference type="EMBL" id="QFVR01000012">
    <property type="protein sequence ID" value="PWI25081.1"/>
    <property type="molecule type" value="Genomic_DNA"/>
</dbReference>
<organism evidence="2 3">
    <name type="scientific">Kurthia sibirica</name>
    <dbReference type="NCBI Taxonomy" id="202750"/>
    <lineage>
        <taxon>Bacteria</taxon>
        <taxon>Bacillati</taxon>
        <taxon>Bacillota</taxon>
        <taxon>Bacilli</taxon>
        <taxon>Bacillales</taxon>
        <taxon>Caryophanaceae</taxon>
        <taxon>Kurthia</taxon>
    </lineage>
</organism>
<dbReference type="AlphaFoldDB" id="A0A2U3AKN0"/>
<feature type="transmembrane region" description="Helical" evidence="1">
    <location>
        <begin position="51"/>
        <end position="68"/>
    </location>
</feature>
<proteinExistence type="predicted"/>
<dbReference type="Proteomes" id="UP000245938">
    <property type="component" value="Unassembled WGS sequence"/>
</dbReference>
<evidence type="ECO:0000256" key="1">
    <source>
        <dbReference type="SAM" id="Phobius"/>
    </source>
</evidence>
<comment type="caution">
    <text evidence="2">The sequence shown here is derived from an EMBL/GenBank/DDBJ whole genome shotgun (WGS) entry which is preliminary data.</text>
</comment>
<accession>A0A2U3AKN0</accession>
<keyword evidence="1" id="KW-0812">Transmembrane</keyword>